<keyword evidence="1" id="KW-0479">Metal-binding</keyword>
<protein>
    <recommendedName>
        <fullName evidence="5">Zinc finger PHD-type domain-containing protein</fullName>
    </recommendedName>
</protein>
<evidence type="ECO:0000256" key="1">
    <source>
        <dbReference type="ARBA" id="ARBA00022723"/>
    </source>
</evidence>
<evidence type="ECO:0000256" key="3">
    <source>
        <dbReference type="ARBA" id="ARBA00022833"/>
    </source>
</evidence>
<dbReference type="AlphaFoldDB" id="A0A9P3Q108"/>
<sequence>MFQVYKLNKPKKSSRASDLSGHTLPCPNCGRDITVGSGGQASLNQHIGSIPCLKNIEADAREAERKKTRTLLDVGVYRKAAGARTPAPSPPVPSQAAAPPVQAPTPPEARDLLAKLRNAIARMPNTVPTAAHGDTITLFAHATVNPGCSAALLYPFALHTQLRLGWSALTSTELQAFATSLYAQIAQNPGALSRIVAVPATDSFPYRFKGRAAFVCNGDVKDANMEPEECPLCKPTFNWDPENGPRVIEHIGTHILFDSDVDRTLEICGFCAQPTARTGCVFYLRKNRGSGGAVQVDLERSTCPNLVYFSYHAASTFHRNSPCTNVPVACPVCSPDERATLRNPAIWRYSMAAHLRIHHASSQLTPSYLKQYEDDPEEVRRMEEIWTKRFTKGSRSRKVYYPPTLAISEAHRASNVSNASASDAPDPAVPSPNPGHVDSDNNEEPDALSSSSDDSEPESKTSSEEDDLAGPEFFENTVVSRAGRVSRKWKINEIIGSCECDQPVTPKEIKDGVAVKCSVSTCETKWYHLVCMYLERKPPGKWQCPAHSKKKRVGPKPAKRRHKT</sequence>
<feature type="region of interest" description="Disordered" evidence="4">
    <location>
        <begin position="1"/>
        <end position="24"/>
    </location>
</feature>
<comment type="caution">
    <text evidence="6">The sequence shown here is derived from an EMBL/GenBank/DDBJ whole genome shotgun (WGS) entry which is preliminary data.</text>
</comment>
<dbReference type="InterPro" id="IPR011011">
    <property type="entry name" value="Znf_FYVE_PHD"/>
</dbReference>
<name>A0A9P3Q108_LYOSH</name>
<gene>
    <name evidence="6" type="ORF">LshimejAT787_2500500</name>
</gene>
<dbReference type="GO" id="GO:0008270">
    <property type="term" value="F:zinc ion binding"/>
    <property type="evidence" value="ECO:0007669"/>
    <property type="project" value="UniProtKB-KW"/>
</dbReference>
<proteinExistence type="predicted"/>
<accession>A0A9P3Q108</accession>
<dbReference type="Proteomes" id="UP001063166">
    <property type="component" value="Unassembled WGS sequence"/>
</dbReference>
<dbReference type="Gene3D" id="3.30.40.10">
    <property type="entry name" value="Zinc/RING finger domain, C3HC4 (zinc finger)"/>
    <property type="match status" value="1"/>
</dbReference>
<feature type="region of interest" description="Disordered" evidence="4">
    <location>
        <begin position="82"/>
        <end position="107"/>
    </location>
</feature>
<evidence type="ECO:0000313" key="6">
    <source>
        <dbReference type="EMBL" id="GLB45658.1"/>
    </source>
</evidence>
<dbReference type="EMBL" id="BRPK01000025">
    <property type="protein sequence ID" value="GLB45658.1"/>
    <property type="molecule type" value="Genomic_DNA"/>
</dbReference>
<evidence type="ECO:0000256" key="2">
    <source>
        <dbReference type="ARBA" id="ARBA00022771"/>
    </source>
</evidence>
<evidence type="ECO:0000259" key="5">
    <source>
        <dbReference type="SMART" id="SM00249"/>
    </source>
</evidence>
<dbReference type="SMART" id="SM00249">
    <property type="entry name" value="PHD"/>
    <property type="match status" value="1"/>
</dbReference>
<dbReference type="SUPFAM" id="SSF57903">
    <property type="entry name" value="FYVE/PHD zinc finger"/>
    <property type="match status" value="1"/>
</dbReference>
<dbReference type="OrthoDB" id="2953545at2759"/>
<feature type="region of interest" description="Disordered" evidence="4">
    <location>
        <begin position="543"/>
        <end position="564"/>
    </location>
</feature>
<reference evidence="6" key="1">
    <citation type="submission" date="2022-07" db="EMBL/GenBank/DDBJ databases">
        <title>The genome of Lyophyllum shimeji provides insight into the initial evolution of ectomycorrhizal fungal genome.</title>
        <authorList>
            <person name="Kobayashi Y."/>
            <person name="Shibata T."/>
            <person name="Hirakawa H."/>
            <person name="Shigenobu S."/>
            <person name="Nishiyama T."/>
            <person name="Yamada A."/>
            <person name="Hasebe M."/>
            <person name="Kawaguchi M."/>
        </authorList>
    </citation>
    <scope>NUCLEOTIDE SEQUENCE</scope>
    <source>
        <strain evidence="6">AT787</strain>
    </source>
</reference>
<feature type="compositionally biased region" description="Basic residues" evidence="4">
    <location>
        <begin position="547"/>
        <end position="564"/>
    </location>
</feature>
<dbReference type="InterPro" id="IPR001965">
    <property type="entry name" value="Znf_PHD"/>
</dbReference>
<feature type="region of interest" description="Disordered" evidence="4">
    <location>
        <begin position="414"/>
        <end position="474"/>
    </location>
</feature>
<keyword evidence="2" id="KW-0863">Zinc-finger</keyword>
<keyword evidence="7" id="KW-1185">Reference proteome</keyword>
<evidence type="ECO:0000256" key="4">
    <source>
        <dbReference type="SAM" id="MobiDB-lite"/>
    </source>
</evidence>
<organism evidence="6 7">
    <name type="scientific">Lyophyllum shimeji</name>
    <name type="common">Hon-shimeji</name>
    <name type="synonym">Tricholoma shimeji</name>
    <dbReference type="NCBI Taxonomy" id="47721"/>
    <lineage>
        <taxon>Eukaryota</taxon>
        <taxon>Fungi</taxon>
        <taxon>Dikarya</taxon>
        <taxon>Basidiomycota</taxon>
        <taxon>Agaricomycotina</taxon>
        <taxon>Agaricomycetes</taxon>
        <taxon>Agaricomycetidae</taxon>
        <taxon>Agaricales</taxon>
        <taxon>Tricholomatineae</taxon>
        <taxon>Lyophyllaceae</taxon>
        <taxon>Lyophyllum</taxon>
    </lineage>
</organism>
<dbReference type="InterPro" id="IPR013083">
    <property type="entry name" value="Znf_RING/FYVE/PHD"/>
</dbReference>
<evidence type="ECO:0000313" key="7">
    <source>
        <dbReference type="Proteomes" id="UP001063166"/>
    </source>
</evidence>
<feature type="domain" description="Zinc finger PHD-type" evidence="5">
    <location>
        <begin position="497"/>
        <end position="548"/>
    </location>
</feature>
<feature type="compositionally biased region" description="Low complexity" evidence="4">
    <location>
        <begin position="414"/>
        <end position="426"/>
    </location>
</feature>
<keyword evidence="3" id="KW-0862">Zinc</keyword>